<evidence type="ECO:0000256" key="1">
    <source>
        <dbReference type="ARBA" id="ARBA00022578"/>
    </source>
</evidence>
<dbReference type="CDD" id="cd09272">
    <property type="entry name" value="RNase_HI_RT_Ty1"/>
    <property type="match status" value="1"/>
</dbReference>
<gene>
    <name evidence="18" type="ORF">O181_017928</name>
</gene>
<dbReference type="GO" id="GO:0005634">
    <property type="term" value="C:nucleus"/>
    <property type="evidence" value="ECO:0007669"/>
    <property type="project" value="UniProtKB-ARBA"/>
</dbReference>
<evidence type="ECO:0000256" key="14">
    <source>
        <dbReference type="ARBA" id="ARBA00048173"/>
    </source>
</evidence>
<evidence type="ECO:0000256" key="10">
    <source>
        <dbReference type="ARBA" id="ARBA00022918"/>
    </source>
</evidence>
<evidence type="ECO:0000256" key="16">
    <source>
        <dbReference type="SAM" id="MobiDB-lite"/>
    </source>
</evidence>
<dbReference type="PROSITE" id="PS50994">
    <property type="entry name" value="INTEGRASE"/>
    <property type="match status" value="1"/>
</dbReference>
<dbReference type="GO" id="GO:0016787">
    <property type="term" value="F:hydrolase activity"/>
    <property type="evidence" value="ECO:0007669"/>
    <property type="project" value="UniProtKB-KW"/>
</dbReference>
<accession>A0A9Q3C823</accession>
<dbReference type="AlphaFoldDB" id="A0A9Q3C823"/>
<keyword evidence="12" id="KW-0233">DNA recombination</keyword>
<evidence type="ECO:0000256" key="4">
    <source>
        <dbReference type="ARBA" id="ARBA00022723"/>
    </source>
</evidence>
<evidence type="ECO:0000259" key="17">
    <source>
        <dbReference type="PROSITE" id="PS50994"/>
    </source>
</evidence>
<organism evidence="18 19">
    <name type="scientific">Austropuccinia psidii MF-1</name>
    <dbReference type="NCBI Taxonomy" id="1389203"/>
    <lineage>
        <taxon>Eukaryota</taxon>
        <taxon>Fungi</taxon>
        <taxon>Dikarya</taxon>
        <taxon>Basidiomycota</taxon>
        <taxon>Pucciniomycotina</taxon>
        <taxon>Pucciniomycetes</taxon>
        <taxon>Pucciniales</taxon>
        <taxon>Sphaerophragmiaceae</taxon>
        <taxon>Austropuccinia</taxon>
    </lineage>
</organism>
<dbReference type="EMBL" id="AVOT02005099">
    <property type="protein sequence ID" value="MBW0478213.1"/>
    <property type="molecule type" value="Genomic_DNA"/>
</dbReference>
<keyword evidence="5" id="KW-0255">Endonuclease</keyword>
<feature type="compositionally biased region" description="Polar residues" evidence="16">
    <location>
        <begin position="7"/>
        <end position="21"/>
    </location>
</feature>
<comment type="catalytic activity">
    <reaction evidence="15">
        <text>DNA(n) + a 2'-deoxyribonucleoside 5'-triphosphate = DNA(n+1) + diphosphate</text>
        <dbReference type="Rhea" id="RHEA:22508"/>
        <dbReference type="Rhea" id="RHEA-COMP:17339"/>
        <dbReference type="Rhea" id="RHEA-COMP:17340"/>
        <dbReference type="ChEBI" id="CHEBI:33019"/>
        <dbReference type="ChEBI" id="CHEBI:61560"/>
        <dbReference type="ChEBI" id="CHEBI:173112"/>
        <dbReference type="EC" id="2.7.7.7"/>
    </reaction>
</comment>
<dbReference type="PANTHER" id="PTHR42648">
    <property type="entry name" value="TRANSPOSASE, PUTATIVE-RELATED"/>
    <property type="match status" value="1"/>
</dbReference>
<dbReference type="InterPro" id="IPR001584">
    <property type="entry name" value="Integrase_cat-core"/>
</dbReference>
<keyword evidence="6" id="KW-0378">Hydrolase</keyword>
<dbReference type="PANTHER" id="PTHR42648:SF11">
    <property type="entry name" value="TRANSPOSON TY4-P GAG-POL POLYPROTEIN"/>
    <property type="match status" value="1"/>
</dbReference>
<dbReference type="InterPro" id="IPR036397">
    <property type="entry name" value="RNaseH_sf"/>
</dbReference>
<feature type="region of interest" description="Disordered" evidence="16">
    <location>
        <begin position="1"/>
        <end position="21"/>
    </location>
</feature>
<dbReference type="GO" id="GO:0003723">
    <property type="term" value="F:RNA binding"/>
    <property type="evidence" value="ECO:0007669"/>
    <property type="project" value="UniProtKB-KW"/>
</dbReference>
<evidence type="ECO:0000256" key="8">
    <source>
        <dbReference type="ARBA" id="ARBA00022884"/>
    </source>
</evidence>
<dbReference type="InterPro" id="IPR039537">
    <property type="entry name" value="Retrotran_Ty1/copia-like"/>
</dbReference>
<dbReference type="GO" id="GO:0006310">
    <property type="term" value="P:DNA recombination"/>
    <property type="evidence" value="ECO:0007669"/>
    <property type="project" value="UniProtKB-KW"/>
</dbReference>
<keyword evidence="10" id="KW-0695">RNA-directed DNA polymerase</keyword>
<dbReference type="Pfam" id="PF07727">
    <property type="entry name" value="RVT_2"/>
    <property type="match status" value="1"/>
</dbReference>
<feature type="domain" description="Integrase catalytic" evidence="17">
    <location>
        <begin position="327"/>
        <end position="425"/>
    </location>
</feature>
<keyword evidence="4" id="KW-0479">Metal-binding</keyword>
<dbReference type="GO" id="GO:0046872">
    <property type="term" value="F:metal ion binding"/>
    <property type="evidence" value="ECO:0007669"/>
    <property type="project" value="UniProtKB-KW"/>
</dbReference>
<comment type="catalytic activity">
    <reaction evidence="14">
        <text>DNA(n) + a 2'-deoxyribonucleoside 5'-triphosphate = DNA(n+1) + diphosphate</text>
        <dbReference type="Rhea" id="RHEA:22508"/>
        <dbReference type="Rhea" id="RHEA-COMP:17339"/>
        <dbReference type="Rhea" id="RHEA-COMP:17340"/>
        <dbReference type="ChEBI" id="CHEBI:33019"/>
        <dbReference type="ChEBI" id="CHEBI:61560"/>
        <dbReference type="ChEBI" id="CHEBI:173112"/>
        <dbReference type="EC" id="2.7.7.49"/>
    </reaction>
</comment>
<keyword evidence="8" id="KW-0694">RNA-binding</keyword>
<evidence type="ECO:0000256" key="12">
    <source>
        <dbReference type="ARBA" id="ARBA00023172"/>
    </source>
</evidence>
<keyword evidence="7" id="KW-0460">Magnesium</keyword>
<dbReference type="GO" id="GO:0015074">
    <property type="term" value="P:DNA integration"/>
    <property type="evidence" value="ECO:0007669"/>
    <property type="project" value="UniProtKB-KW"/>
</dbReference>
<evidence type="ECO:0000256" key="7">
    <source>
        <dbReference type="ARBA" id="ARBA00022842"/>
    </source>
</evidence>
<proteinExistence type="predicted"/>
<dbReference type="GO" id="GO:0032196">
    <property type="term" value="P:transposition"/>
    <property type="evidence" value="ECO:0007669"/>
    <property type="project" value="UniProtKB-KW"/>
</dbReference>
<evidence type="ECO:0000313" key="18">
    <source>
        <dbReference type="EMBL" id="MBW0478213.1"/>
    </source>
</evidence>
<dbReference type="GO" id="GO:0004519">
    <property type="term" value="F:endonuclease activity"/>
    <property type="evidence" value="ECO:0007669"/>
    <property type="project" value="UniProtKB-KW"/>
</dbReference>
<evidence type="ECO:0000256" key="9">
    <source>
        <dbReference type="ARBA" id="ARBA00022908"/>
    </source>
</evidence>
<evidence type="ECO:0000256" key="5">
    <source>
        <dbReference type="ARBA" id="ARBA00022759"/>
    </source>
</evidence>
<dbReference type="SUPFAM" id="SSF53098">
    <property type="entry name" value="Ribonuclease H-like"/>
    <property type="match status" value="1"/>
</dbReference>
<keyword evidence="3" id="KW-0540">Nuclease</keyword>
<keyword evidence="11" id="KW-0808">Transferase</keyword>
<keyword evidence="1" id="KW-0815">Transposition</keyword>
<dbReference type="Gene3D" id="3.30.420.10">
    <property type="entry name" value="Ribonuclease H-like superfamily/Ribonuclease H"/>
    <property type="match status" value="1"/>
</dbReference>
<evidence type="ECO:0000256" key="11">
    <source>
        <dbReference type="ARBA" id="ARBA00022932"/>
    </source>
</evidence>
<comment type="caution">
    <text evidence="18">The sequence shown here is derived from an EMBL/GenBank/DDBJ whole genome shotgun (WGS) entry which is preliminary data.</text>
</comment>
<keyword evidence="19" id="KW-1185">Reference proteome</keyword>
<reference evidence="18" key="1">
    <citation type="submission" date="2021-03" db="EMBL/GenBank/DDBJ databases">
        <title>Draft genome sequence of rust myrtle Austropuccinia psidii MF-1, a brazilian biotype.</title>
        <authorList>
            <person name="Quecine M.C."/>
            <person name="Pachon D.M.R."/>
            <person name="Bonatelli M.L."/>
            <person name="Correr F.H."/>
            <person name="Franceschini L.M."/>
            <person name="Leite T.F."/>
            <person name="Margarido G.R.A."/>
            <person name="Almeida C.A."/>
            <person name="Ferrarezi J.A."/>
            <person name="Labate C.A."/>
        </authorList>
    </citation>
    <scope>NUCLEOTIDE SEQUENCE</scope>
    <source>
        <strain evidence="18">MF-1</strain>
    </source>
</reference>
<evidence type="ECO:0000256" key="2">
    <source>
        <dbReference type="ARBA" id="ARBA00022695"/>
    </source>
</evidence>
<dbReference type="Proteomes" id="UP000765509">
    <property type="component" value="Unassembled WGS sequence"/>
</dbReference>
<evidence type="ECO:0000256" key="15">
    <source>
        <dbReference type="ARBA" id="ARBA00049244"/>
    </source>
</evidence>
<dbReference type="GO" id="GO:0003887">
    <property type="term" value="F:DNA-directed DNA polymerase activity"/>
    <property type="evidence" value="ECO:0007669"/>
    <property type="project" value="UniProtKB-KW"/>
</dbReference>
<evidence type="ECO:0000313" key="19">
    <source>
        <dbReference type="Proteomes" id="UP000765509"/>
    </source>
</evidence>
<feature type="region of interest" description="Disordered" evidence="16">
    <location>
        <begin position="50"/>
        <end position="86"/>
    </location>
</feature>
<protein>
    <recommendedName>
        <fullName evidence="17">Integrase catalytic domain-containing protein</fullName>
    </recommendedName>
</protein>
<evidence type="ECO:0000256" key="3">
    <source>
        <dbReference type="ARBA" id="ARBA00022722"/>
    </source>
</evidence>
<dbReference type="InterPro" id="IPR012337">
    <property type="entry name" value="RNaseH-like_sf"/>
</dbReference>
<sequence length="937" mass="104572">MHRWQLMGQNNTPPLSSTMCLSRQNSLPSRAAHIHPIRTSRLRQQADCPVTKGFVNPNPRPSSPAHWRTPRPATPERRPPPPASSLYQRERVSQVKFVEHDATDRVLIDTGASIHLSGSLHFATTLRDISPFQIFFADSNSSILISRTRTLKIPVKRGYVVVHDVAFLAKILGGYAGRVLSLFFENLLLSLLVSTTFRNDCWWMDIVPGGETKVLAAASSPPVCLEMNPISFPDSKTLSPREWHKCLGHVSDRVVVSFLEQHVPSFNTKHWQTFDCNVCAKSKSIHQLAKPRTNIPTSKPLDLLVSDVMGPFTKDAQGFRVQTKIAPKALRTDNTQEFTSASFVKSLAKLGVSFCPSLPYSPQENGEAERLNRTLGDMARAMLTQSGIPTRFWQFSYASACFIHNRIPNSRCLNSSPYQELHGQPPSILVVYPFGVETLVHIQAVHQRHKLDSREIECKLVKPLLSGGWLLWEPSTNKMVQSASVIFPQFQPANTAQESSNKGSLRHIVSTVLLGEVPTEKYFESENQAIDLILMAKDVNIPTHLGKALSGAYQENWKAACQAELDQMATRDVWEVLPKLPGMKTIGHCWVFDLKCNLDGTVEEFKARLVARGDRQRPGIDCAKTYTPTASLMSLRPLMGTAVLKGWQVASFNVSGAYLYSPVKECILMEPLVDFLPALWGKVLHLKKALYGMRQAGRNALCSELNIKWSEKLTQIVGLECVISKGEVVMTQKRLTEGILEAYPQQLIRRDAPLPVLPVGGMTPTAKALDPTPFRSVIGLLAYLVSGTRPDLAFAVNYLARHSTAPTTEHWELLDHVLGEAPILWALKRQSVVALSTCTVEYVALSDSTQHFVQAINQLTHLTGHFDKLIFCDNQAAVQVAFDKKSRKRMRYLDRAFFFVNNTIQKHSIKVTWVKTANMQAEALRTNNLAIPPFPGC</sequence>
<keyword evidence="9" id="KW-0229">DNA integration</keyword>
<dbReference type="InterPro" id="IPR013103">
    <property type="entry name" value="RVT_2"/>
</dbReference>
<evidence type="ECO:0000256" key="13">
    <source>
        <dbReference type="ARBA" id="ARBA00023268"/>
    </source>
</evidence>
<name>A0A9Q3C823_9BASI</name>
<evidence type="ECO:0000256" key="6">
    <source>
        <dbReference type="ARBA" id="ARBA00022801"/>
    </source>
</evidence>
<keyword evidence="11" id="KW-0239">DNA-directed DNA polymerase</keyword>
<keyword evidence="13" id="KW-0511">Multifunctional enzyme</keyword>
<dbReference type="GO" id="GO:0003964">
    <property type="term" value="F:RNA-directed DNA polymerase activity"/>
    <property type="evidence" value="ECO:0007669"/>
    <property type="project" value="UniProtKB-KW"/>
</dbReference>
<keyword evidence="2" id="KW-0548">Nucleotidyltransferase</keyword>